<protein>
    <submittedName>
        <fullName evidence="7">TORC2 complex subunit</fullName>
    </submittedName>
</protein>
<organism evidence="7 8">
    <name type="scientific">Saccharomycopsis crataegensis</name>
    <dbReference type="NCBI Taxonomy" id="43959"/>
    <lineage>
        <taxon>Eukaryota</taxon>
        <taxon>Fungi</taxon>
        <taxon>Dikarya</taxon>
        <taxon>Ascomycota</taxon>
        <taxon>Saccharomycotina</taxon>
        <taxon>Saccharomycetes</taxon>
        <taxon>Saccharomycopsidaceae</taxon>
        <taxon>Saccharomycopsis</taxon>
    </lineage>
</organism>
<dbReference type="SMART" id="SM01307">
    <property type="entry name" value="RICTOR_M"/>
    <property type="match status" value="1"/>
</dbReference>
<comment type="caution">
    <text evidence="7">The sequence shown here is derived from an EMBL/GenBank/DDBJ whole genome shotgun (WGS) entry which is preliminary data.</text>
</comment>
<evidence type="ECO:0000256" key="3">
    <source>
        <dbReference type="SAM" id="MobiDB-lite"/>
    </source>
</evidence>
<dbReference type="Proteomes" id="UP001360560">
    <property type="component" value="Unassembled WGS sequence"/>
</dbReference>
<keyword evidence="8" id="KW-1185">Reference proteome</keyword>
<dbReference type="GO" id="GO:0031932">
    <property type="term" value="C:TORC2 complex"/>
    <property type="evidence" value="ECO:0007669"/>
    <property type="project" value="InterPro"/>
</dbReference>
<feature type="coiled-coil region" evidence="2">
    <location>
        <begin position="84"/>
        <end position="111"/>
    </location>
</feature>
<accession>A0AAV5QSU8</accession>
<gene>
    <name evidence="7" type="ORF">DASC09_049210</name>
</gene>
<evidence type="ECO:0000259" key="6">
    <source>
        <dbReference type="SMART" id="SM01310"/>
    </source>
</evidence>
<dbReference type="InterPro" id="IPR028268">
    <property type="entry name" value="Pianissimo_fam"/>
</dbReference>
<evidence type="ECO:0000256" key="1">
    <source>
        <dbReference type="ARBA" id="ARBA00008878"/>
    </source>
</evidence>
<feature type="domain" description="Rapamycin-insensitive companion of mTOR middle" evidence="4">
    <location>
        <begin position="677"/>
        <end position="902"/>
    </location>
</feature>
<dbReference type="SMART" id="SM01303">
    <property type="entry name" value="RasGEF_N_2"/>
    <property type="match status" value="1"/>
</dbReference>
<comment type="similarity">
    <text evidence="1">Belongs to the RICTOR family.</text>
</comment>
<keyword evidence="2" id="KW-0175">Coiled coil</keyword>
<feature type="region of interest" description="Disordered" evidence="3">
    <location>
        <begin position="1034"/>
        <end position="1059"/>
    </location>
</feature>
<dbReference type="InterPro" id="IPR016024">
    <property type="entry name" value="ARM-type_fold"/>
</dbReference>
<dbReference type="InterPro" id="IPR029451">
    <property type="entry name" value="RICTOR_M"/>
</dbReference>
<dbReference type="Pfam" id="PF14666">
    <property type="entry name" value="RICTOR_M"/>
    <property type="match status" value="1"/>
</dbReference>
<dbReference type="InterPro" id="IPR029452">
    <property type="entry name" value="RICTOR_V"/>
</dbReference>
<dbReference type="RefSeq" id="XP_064854592.1">
    <property type="nucleotide sequence ID" value="XM_064998520.1"/>
</dbReference>
<dbReference type="Pfam" id="PF14663">
    <property type="entry name" value="RasGEF_N_2"/>
    <property type="match status" value="1"/>
</dbReference>
<dbReference type="Pfam" id="PF14664">
    <property type="entry name" value="RICTOR_N"/>
    <property type="match status" value="1"/>
</dbReference>
<dbReference type="InterPro" id="IPR029453">
    <property type="entry name" value="Rictor_IV"/>
</dbReference>
<name>A0AAV5QSU8_9ASCO</name>
<dbReference type="Pfam" id="PF14668">
    <property type="entry name" value="RICTOR_V"/>
    <property type="match status" value="1"/>
</dbReference>
<sequence length="1359" mass="154067">MTSVNNGSIYQLGNDSAHSFVQPSSLLKSELKTTSSFADLYDLQTQLETKKKLQEGAHKLLQTTEKDIVSGKYDKQPEKRKVKRLEAQLELNNVNRQIMTLERKIEAVKRLQAQETTNSFSYMKGAGQTRNDDTTTHLIPNNPIHNITFASTHSSTASTPMLDDPLANHHEDDSVIHYDSLEYTEDENLSQLTPSQGTTTWFLSELLQSLGQKSEEEEFYIEKSNQVVDVLKNNPDIINNLVFSTLGHRIQFLLLSDSKEVIACGYRIARYVITDINSLRLIKSLRVHHFLIFSLSKSSKFNVEREQAIKLIRRYFDIEDGHRELSVGVVKTLAMIVGSVDDELKGLITETLCELMLLDCKLVYEANGVKSIIKIINEGPMELACMCGMILSKILDSPNARKYLRNGEELGQIVYYFVNNFDNIPDRSSSNNNDKSGKPNKIHLSTEKLHNSAFIISSFLKTWVGLSAFAVNDFDILKTLIASLSYDIPILRDVLMDIFFDILKIRSLPWMNNYSTSSAAAINRRASQLAPPTNQSQPSVYASDSNQVTIISHYTTVLLAILLKCGLVEQVTLISQNSTDEINRRKSMFLLTEIFSYSVNLLPRSTWEPHFESASMLGETGVSLFTNTQAAQTAAFQLEKITRKLYKNRTTYNIPPVIFNPYFVYSENIAAIISSNIDDMQLRRMIDDTKVLITKRFTDWGWDTIMEIIKGPFRIPKKFEECLKNQFKFVKRMMSFYRPFKRKFMLIKKTKNYQKYINIGVALFETLLSHNEGTRYLSENKLLPQIAECLAQVDPVSGLYAENPIFSKHNLKTTLSSGYFKMLGVLSKSRNGLALLRKWKIFSILHHIINERGREDLILGFLSEFDYNLPSQLRIIFAHSLTSCDSSIRMFSTKHLAVILTHATTASCSKWAVGLLINQLYDPGMEICNIAVQILDAHCLDPRNIGGVVKYKPSLDHLGNIGAPLLLRFLSTPLGFNDLLEIDFIEKEMQDWYVRKNDLYVLEIENLLNEEYMPFRTNGPSSLETGNILGSSPSGTVFSNGNNGNGPGHNPSSSILPPGDDLMNDDLNIDLLLKSKRNMMPHHFYGELVKTQAGFALLQSTNHFQVFVDTIKELATESIDERKMLHLRGCLWAVGHIGMSELAIDMVDESNIIQDIIQICKTTKVWSIKGTAFFVLGLLSNLSEGLEVLDEFGWDVALDVNNNPTTFCVPKNLKDYFSMPPVVSDEIVEVAKKSKVVGSEILDDNQVSTKDLELQDSVVYKDTEEVQLSNIVDLKIIQAIANFSMTPSNSIKQLNKLETKYKERFSNPDLLLSVMFMLENYSFKFSARTFILQMFADKKALENVIKKDRTRIKKSQLNS</sequence>
<dbReference type="GO" id="GO:0038203">
    <property type="term" value="P:TORC2 signaling"/>
    <property type="evidence" value="ECO:0007669"/>
    <property type="project" value="TreeGrafter"/>
</dbReference>
<dbReference type="SUPFAM" id="SSF48371">
    <property type="entry name" value="ARM repeat"/>
    <property type="match status" value="1"/>
</dbReference>
<dbReference type="GeneID" id="90075571"/>
<proteinExistence type="inferred from homology"/>
<evidence type="ECO:0000313" key="7">
    <source>
        <dbReference type="EMBL" id="GMM37596.1"/>
    </source>
</evidence>
<dbReference type="PANTHER" id="PTHR13298">
    <property type="entry name" value="CYTOSOLIC REGULATOR PIANISSIMO"/>
    <property type="match status" value="1"/>
</dbReference>
<evidence type="ECO:0000313" key="8">
    <source>
        <dbReference type="Proteomes" id="UP001360560"/>
    </source>
</evidence>
<dbReference type="EMBL" id="BTFZ01000012">
    <property type="protein sequence ID" value="GMM37596.1"/>
    <property type="molecule type" value="Genomic_DNA"/>
</dbReference>
<dbReference type="PANTHER" id="PTHR13298:SF11">
    <property type="entry name" value="RAPAMYCIN-INSENSITIVE COMPANION OF MTOR"/>
    <property type="match status" value="1"/>
</dbReference>
<feature type="domain" description="Rapamycin-insensitive companion of mTOR N-terminal" evidence="5">
    <location>
        <begin position="221"/>
        <end position="603"/>
    </location>
</feature>
<evidence type="ECO:0000259" key="5">
    <source>
        <dbReference type="SMART" id="SM01308"/>
    </source>
</evidence>
<dbReference type="InterPro" id="IPR028267">
    <property type="entry name" value="Pianissimo_N"/>
</dbReference>
<evidence type="ECO:0000259" key="4">
    <source>
        <dbReference type="SMART" id="SM01307"/>
    </source>
</evidence>
<dbReference type="SMART" id="SM01308">
    <property type="entry name" value="RICTOR_N"/>
    <property type="match status" value="1"/>
</dbReference>
<evidence type="ECO:0000256" key="2">
    <source>
        <dbReference type="SAM" id="Coils"/>
    </source>
</evidence>
<dbReference type="SMART" id="SM01310">
    <property type="entry name" value="RICTOR_V"/>
    <property type="match status" value="1"/>
</dbReference>
<reference evidence="7 8" key="1">
    <citation type="journal article" date="2023" name="Elife">
        <title>Identification of key yeast species and microbe-microbe interactions impacting larval growth of Drosophila in the wild.</title>
        <authorList>
            <person name="Mure A."/>
            <person name="Sugiura Y."/>
            <person name="Maeda R."/>
            <person name="Honda K."/>
            <person name="Sakurai N."/>
            <person name="Takahashi Y."/>
            <person name="Watada M."/>
            <person name="Katoh T."/>
            <person name="Gotoh A."/>
            <person name="Gotoh Y."/>
            <person name="Taniguchi I."/>
            <person name="Nakamura K."/>
            <person name="Hayashi T."/>
            <person name="Katayama T."/>
            <person name="Uemura T."/>
            <person name="Hattori Y."/>
        </authorList>
    </citation>
    <scope>NUCLEOTIDE SEQUENCE [LARGE SCALE GENOMIC DNA]</scope>
    <source>
        <strain evidence="7 8">SC-9</strain>
    </source>
</reference>
<feature type="domain" description="Rapamycin-insensitive companion of mTOR" evidence="6">
    <location>
        <begin position="1124"/>
        <end position="1196"/>
    </location>
</feature>